<keyword evidence="1 4" id="KW-0489">Methyltransferase</keyword>
<dbReference type="InterPro" id="IPR029063">
    <property type="entry name" value="SAM-dependent_MTases_sf"/>
</dbReference>
<evidence type="ECO:0000256" key="2">
    <source>
        <dbReference type="ARBA" id="ARBA00022679"/>
    </source>
</evidence>
<name>J9GG58_9ZZZZ</name>
<accession>J9GG58</accession>
<keyword evidence="2 4" id="KW-0808">Transferase</keyword>
<dbReference type="EMBL" id="AMCI01001186">
    <property type="protein sequence ID" value="EJX06357.1"/>
    <property type="molecule type" value="Genomic_DNA"/>
</dbReference>
<gene>
    <name evidence="4" type="ORF">EVA_05533</name>
</gene>
<reference evidence="4" key="1">
    <citation type="journal article" date="2012" name="PLoS ONE">
        <title>Gene sets for utilization of primary and secondary nutrition supplies in the distal gut of endangered iberian lynx.</title>
        <authorList>
            <person name="Alcaide M."/>
            <person name="Messina E."/>
            <person name="Richter M."/>
            <person name="Bargiela R."/>
            <person name="Peplies J."/>
            <person name="Huws S.A."/>
            <person name="Newbold C.J."/>
            <person name="Golyshin P.N."/>
            <person name="Simon M.A."/>
            <person name="Lopez G."/>
            <person name="Yakimov M.M."/>
            <person name="Ferrer M."/>
        </authorList>
    </citation>
    <scope>NUCLEOTIDE SEQUENCE</scope>
</reference>
<dbReference type="CDD" id="cd02440">
    <property type="entry name" value="AdoMet_MTases"/>
    <property type="match status" value="1"/>
</dbReference>
<dbReference type="PANTHER" id="PTHR43591:SF24">
    <property type="entry name" value="2-METHOXY-6-POLYPRENYL-1,4-BENZOQUINOL METHYLASE, MITOCHONDRIAL"/>
    <property type="match status" value="1"/>
</dbReference>
<dbReference type="PANTHER" id="PTHR43591">
    <property type="entry name" value="METHYLTRANSFERASE"/>
    <property type="match status" value="1"/>
</dbReference>
<dbReference type="SUPFAM" id="SSF53335">
    <property type="entry name" value="S-adenosyl-L-methionine-dependent methyltransferases"/>
    <property type="match status" value="1"/>
</dbReference>
<dbReference type="GO" id="GO:0008168">
    <property type="term" value="F:methyltransferase activity"/>
    <property type="evidence" value="ECO:0007669"/>
    <property type="project" value="UniProtKB-KW"/>
</dbReference>
<organism evidence="4">
    <name type="scientific">gut metagenome</name>
    <dbReference type="NCBI Taxonomy" id="749906"/>
    <lineage>
        <taxon>unclassified sequences</taxon>
        <taxon>metagenomes</taxon>
        <taxon>organismal metagenomes</taxon>
    </lineage>
</organism>
<dbReference type="InterPro" id="IPR004033">
    <property type="entry name" value="UbiE/COQ5_MeTrFase"/>
</dbReference>
<evidence type="ECO:0000256" key="1">
    <source>
        <dbReference type="ARBA" id="ARBA00022603"/>
    </source>
</evidence>
<keyword evidence="4" id="KW-0830">Ubiquinone</keyword>
<protein>
    <submittedName>
        <fullName evidence="4">Ubiquinone/menaquinone biosynthesis methyltransferase UbiE</fullName>
    </submittedName>
</protein>
<sequence>MLDVARKKIAKAGKADIVHFQKDDCMHLSLPDASFDAVMVAYGARNFEDLDRGLREMRRILRPGGRLVIIELTTPQQFPMRQLFWCYSHLYMPTMGRLISKDKVAYKYLPATMAAFPQGEMMEQILTKAGFEEVQFKRYTFGLNTLYTAQAPLSQTQSHP</sequence>
<dbReference type="Gene3D" id="3.40.50.150">
    <property type="entry name" value="Vaccinia Virus protein VP39"/>
    <property type="match status" value="1"/>
</dbReference>
<dbReference type="AlphaFoldDB" id="J9GG58"/>
<evidence type="ECO:0000313" key="4">
    <source>
        <dbReference type="EMBL" id="EJX06357.1"/>
    </source>
</evidence>
<comment type="caution">
    <text evidence="4">The sequence shown here is derived from an EMBL/GenBank/DDBJ whole genome shotgun (WGS) entry which is preliminary data.</text>
</comment>
<proteinExistence type="predicted"/>
<keyword evidence="3" id="KW-0949">S-adenosyl-L-methionine</keyword>
<dbReference type="Pfam" id="PF01209">
    <property type="entry name" value="Ubie_methyltran"/>
    <property type="match status" value="1"/>
</dbReference>
<dbReference type="GO" id="GO:0032259">
    <property type="term" value="P:methylation"/>
    <property type="evidence" value="ECO:0007669"/>
    <property type="project" value="UniProtKB-KW"/>
</dbReference>
<dbReference type="PROSITE" id="PS51608">
    <property type="entry name" value="SAM_MT_UBIE"/>
    <property type="match status" value="1"/>
</dbReference>
<evidence type="ECO:0000256" key="3">
    <source>
        <dbReference type="ARBA" id="ARBA00022691"/>
    </source>
</evidence>